<accession>A0A0H3A8R5</accession>
<organism evidence="3 4">
    <name type="scientific">Nitratidesulfovibrio vulgaris (strain DP4)</name>
    <name type="common">Desulfovibrio vulgaris</name>
    <dbReference type="NCBI Taxonomy" id="391774"/>
    <lineage>
        <taxon>Bacteria</taxon>
        <taxon>Pseudomonadati</taxon>
        <taxon>Thermodesulfobacteriota</taxon>
        <taxon>Desulfovibrionia</taxon>
        <taxon>Desulfovibrionales</taxon>
        <taxon>Desulfovibrionaceae</taxon>
        <taxon>Nitratidesulfovibrio</taxon>
    </lineage>
</organism>
<sequence length="467" mass="51486">MTPEPTLIIQMQRMGDLIMTFPLIGWLRALEPQRPVWVVAERHFFEGVVALCPEATLFPAEAAHVLGKRQFHRVVNLSHRPEAAALASGIQAAQHLGPVTRPDGAARIEGYWHLYRASLVHNNRHNRFHWADLNALDLVPSNLLQNTSWPTAEPRRDTGRIGLFVGASEAAKRPAPAFWASLARQLVRRGLRPVFLGGNAERDTGREAAALAGLSGSDLCGRFSLIELAAFFQTLDLVVTPDTGPMHLAAWAGTPTLNLSLGPVNGWETAPAPPGHLVLRTTTSCRGCWQCTRGEHLCHARFDPPRIAALVRALCGGSESQSALPRLPGLHLSRTSRDDSGLFDLTPLHEYPLTSRDLVSTFWHHWFHSRPRRIDPAHATLAWQELVLHSPQLATAFASAVARLGSTFSRRLRTGGALEATFWESAPPMLRPLTGFLHLYLQNNDFSPEAWAIALDMLADLASHLRS</sequence>
<evidence type="ECO:0000256" key="1">
    <source>
        <dbReference type="ARBA" id="ARBA00022676"/>
    </source>
</evidence>
<dbReference type="GO" id="GO:0009244">
    <property type="term" value="P:lipopolysaccharide core region biosynthetic process"/>
    <property type="evidence" value="ECO:0007669"/>
    <property type="project" value="TreeGrafter"/>
</dbReference>
<dbReference type="Pfam" id="PF01075">
    <property type="entry name" value="Glyco_transf_9"/>
    <property type="match status" value="1"/>
</dbReference>
<dbReference type="Gene3D" id="3.40.50.2000">
    <property type="entry name" value="Glycogen Phosphorylase B"/>
    <property type="match status" value="2"/>
</dbReference>
<dbReference type="Proteomes" id="UP000009173">
    <property type="component" value="Chromosome"/>
</dbReference>
<gene>
    <name evidence="3" type="ordered locus">Dvul_1633</name>
</gene>
<keyword evidence="2 3" id="KW-0808">Transferase</keyword>
<name>A0A0H3A8R5_NITV4</name>
<evidence type="ECO:0000313" key="4">
    <source>
        <dbReference type="Proteomes" id="UP000009173"/>
    </source>
</evidence>
<evidence type="ECO:0000313" key="3">
    <source>
        <dbReference type="EMBL" id="ABM28650.1"/>
    </source>
</evidence>
<dbReference type="InterPro" id="IPR002201">
    <property type="entry name" value="Glyco_trans_9"/>
</dbReference>
<evidence type="ECO:0000256" key="2">
    <source>
        <dbReference type="ARBA" id="ARBA00022679"/>
    </source>
</evidence>
<dbReference type="AlphaFoldDB" id="A0A0H3A8R5"/>
<proteinExistence type="predicted"/>
<dbReference type="PANTHER" id="PTHR30160">
    <property type="entry name" value="TETRAACYLDISACCHARIDE 4'-KINASE-RELATED"/>
    <property type="match status" value="1"/>
</dbReference>
<dbReference type="SUPFAM" id="SSF53756">
    <property type="entry name" value="UDP-Glycosyltransferase/glycogen phosphorylase"/>
    <property type="match status" value="1"/>
</dbReference>
<dbReference type="RefSeq" id="WP_011792385.1">
    <property type="nucleotide sequence ID" value="NC_008751.1"/>
</dbReference>
<dbReference type="HOGENOM" id="CLU_591503_0_0_7"/>
<keyword evidence="1" id="KW-0328">Glycosyltransferase</keyword>
<dbReference type="GO" id="GO:0008713">
    <property type="term" value="F:ADP-heptose-lipopolysaccharide heptosyltransferase activity"/>
    <property type="evidence" value="ECO:0007669"/>
    <property type="project" value="TreeGrafter"/>
</dbReference>
<dbReference type="CDD" id="cd03789">
    <property type="entry name" value="GT9_LPS_heptosyltransferase"/>
    <property type="match status" value="1"/>
</dbReference>
<dbReference type="GO" id="GO:0005829">
    <property type="term" value="C:cytosol"/>
    <property type="evidence" value="ECO:0007669"/>
    <property type="project" value="TreeGrafter"/>
</dbReference>
<dbReference type="EMBL" id="CP000527">
    <property type="protein sequence ID" value="ABM28650.1"/>
    <property type="molecule type" value="Genomic_DNA"/>
</dbReference>
<dbReference type="KEGG" id="dvl:Dvul_1633"/>
<reference evidence="4" key="1">
    <citation type="journal article" date="2009" name="Environ. Microbiol.">
        <title>Contribution of mobile genetic elements to Desulfovibrio vulgaris genome plasticity.</title>
        <authorList>
            <person name="Walker C.B."/>
            <person name="Stolyar S."/>
            <person name="Chivian D."/>
            <person name="Pinel N."/>
            <person name="Gabster J.A."/>
            <person name="Dehal P.S."/>
            <person name="He Z."/>
            <person name="Yang Z.K."/>
            <person name="Yen H.C."/>
            <person name="Zhou J."/>
            <person name="Wall J.D."/>
            <person name="Hazen T.C."/>
            <person name="Arkin A.P."/>
            <person name="Stahl D.A."/>
        </authorList>
    </citation>
    <scope>NUCLEOTIDE SEQUENCE [LARGE SCALE GENOMIC DNA]</scope>
    <source>
        <strain evidence="4">DP4</strain>
    </source>
</reference>
<dbReference type="PANTHER" id="PTHR30160:SF7">
    <property type="entry name" value="ADP-HEPTOSE--LPS HEPTOSYLTRANSFERASE 2"/>
    <property type="match status" value="1"/>
</dbReference>
<dbReference type="InterPro" id="IPR051199">
    <property type="entry name" value="LPS_LOS_Heptosyltrfase"/>
</dbReference>
<protein>
    <submittedName>
        <fullName evidence="3">Glycosyl transferase, family 9</fullName>
    </submittedName>
</protein>